<evidence type="ECO:0000256" key="1">
    <source>
        <dbReference type="SAM" id="MobiDB-lite"/>
    </source>
</evidence>
<keyword evidence="2" id="KW-0732">Signal</keyword>
<sequence>MSTMTRNRAVWKTSFTILAAAAIGTAPVAVAAASPENPSAAATSAVGGVPVGPQTSGPAGSPSGTVASSVDPQPAGAVSTPLRTGQVSLLDLLPTPLNCLLSTGYTLLCLGVPVP</sequence>
<dbReference type="AlphaFoldDB" id="A0A2S6AG87"/>
<proteinExistence type="predicted"/>
<evidence type="ECO:0000256" key="2">
    <source>
        <dbReference type="SAM" id="SignalP"/>
    </source>
</evidence>
<evidence type="ECO:0000313" key="3">
    <source>
        <dbReference type="EMBL" id="PPJ33441.1"/>
    </source>
</evidence>
<protein>
    <recommendedName>
        <fullName evidence="5">DUF320 domain-containing protein</fullName>
    </recommendedName>
</protein>
<feature type="signal peptide" evidence="2">
    <location>
        <begin position="1"/>
        <end position="31"/>
    </location>
</feature>
<feature type="compositionally biased region" description="Polar residues" evidence="1">
    <location>
        <begin position="53"/>
        <end position="71"/>
    </location>
</feature>
<feature type="region of interest" description="Disordered" evidence="1">
    <location>
        <begin position="37"/>
        <end position="80"/>
    </location>
</feature>
<accession>A0A2S6AG87</accession>
<organism evidence="3 4">
    <name type="scientific">Nocardia nova</name>
    <dbReference type="NCBI Taxonomy" id="37330"/>
    <lineage>
        <taxon>Bacteria</taxon>
        <taxon>Bacillati</taxon>
        <taxon>Actinomycetota</taxon>
        <taxon>Actinomycetes</taxon>
        <taxon>Mycobacteriales</taxon>
        <taxon>Nocardiaceae</taxon>
        <taxon>Nocardia</taxon>
    </lineage>
</organism>
<evidence type="ECO:0008006" key="5">
    <source>
        <dbReference type="Google" id="ProtNLM"/>
    </source>
</evidence>
<evidence type="ECO:0000313" key="4">
    <source>
        <dbReference type="Proteomes" id="UP000239874"/>
    </source>
</evidence>
<comment type="caution">
    <text evidence="3">The sequence shown here is derived from an EMBL/GenBank/DDBJ whole genome shotgun (WGS) entry which is preliminary data.</text>
</comment>
<reference evidence="3 4" key="1">
    <citation type="submission" date="2018-02" db="EMBL/GenBank/DDBJ databases">
        <title>8 Nocardia nova and 1 Nocardia cyriacigeorgica strain used for evolution to TMP-SMX.</title>
        <authorList>
            <person name="Mehta H."/>
            <person name="Weng J."/>
            <person name="Shamoo Y."/>
        </authorList>
    </citation>
    <scope>NUCLEOTIDE SEQUENCE [LARGE SCALE GENOMIC DNA]</scope>
    <source>
        <strain evidence="3 4">MDA3139</strain>
    </source>
</reference>
<dbReference type="EMBL" id="PSZC01000036">
    <property type="protein sequence ID" value="PPJ33441.1"/>
    <property type="molecule type" value="Genomic_DNA"/>
</dbReference>
<name>A0A2S6AG87_9NOCA</name>
<gene>
    <name evidence="3" type="ORF">C5E45_32010</name>
</gene>
<feature type="chain" id="PRO_5015733094" description="DUF320 domain-containing protein" evidence="2">
    <location>
        <begin position="32"/>
        <end position="115"/>
    </location>
</feature>
<dbReference type="Proteomes" id="UP000239874">
    <property type="component" value="Unassembled WGS sequence"/>
</dbReference>